<organism evidence="12 13">
    <name type="scientific">Ancylobacter mangrovi</name>
    <dbReference type="NCBI Taxonomy" id="2972472"/>
    <lineage>
        <taxon>Bacteria</taxon>
        <taxon>Pseudomonadati</taxon>
        <taxon>Pseudomonadota</taxon>
        <taxon>Alphaproteobacteria</taxon>
        <taxon>Hyphomicrobiales</taxon>
        <taxon>Xanthobacteraceae</taxon>
        <taxon>Ancylobacter</taxon>
    </lineage>
</organism>
<dbReference type="Proteomes" id="UP001151088">
    <property type="component" value="Unassembled WGS sequence"/>
</dbReference>
<dbReference type="GO" id="GO:0005886">
    <property type="term" value="C:plasma membrane"/>
    <property type="evidence" value="ECO:0007669"/>
    <property type="project" value="UniProtKB-SubCell"/>
</dbReference>
<evidence type="ECO:0000256" key="8">
    <source>
        <dbReference type="ARBA" id="ARBA00022989"/>
    </source>
</evidence>
<comment type="subcellular location">
    <subcellularLocation>
        <location evidence="1">Cell inner membrane</location>
        <topology evidence="1">Single-pass membrane protein</topology>
        <orientation evidence="1">Periplasmic side</orientation>
    </subcellularLocation>
</comment>
<evidence type="ECO:0000256" key="2">
    <source>
        <dbReference type="ARBA" id="ARBA00006555"/>
    </source>
</evidence>
<dbReference type="GO" id="GO:0015031">
    <property type="term" value="P:protein transport"/>
    <property type="evidence" value="ECO:0007669"/>
    <property type="project" value="UniProtKB-KW"/>
</dbReference>
<feature type="compositionally biased region" description="Basic residues" evidence="10">
    <location>
        <begin position="156"/>
        <end position="166"/>
    </location>
</feature>
<keyword evidence="3" id="KW-0813">Transport</keyword>
<accession>A0A9X2T453</accession>
<sequence length="289" mass="30874">MSLLLLKGGPRHRLREAAGWLACGCVVLAVHGGALGYLLSKPPVAAADAPAAIMIELAEMPVSPEAEPTETAPGPPMVEAPKEVEEEVKPDPLAEVEDTPPPEPEPEIEQEPVPEVDESPTPDIEVPLPPPPPLAQELTPPEKPVEKPKERPKEKPKPRKKNKKPPAPRTAAAPALDAARSDRVAAPTQGASSSNSRAAANWRSRLMAHLNRHKRFPAGENGRGKSRVAFTIDRSGRVVAARLVGSSGNPRFDQEAVAMIRRSSPVPAPPDDVGGRTISFTVPVDFTRR</sequence>
<keyword evidence="8" id="KW-1133">Transmembrane helix</keyword>
<evidence type="ECO:0000259" key="11">
    <source>
        <dbReference type="PROSITE" id="PS52015"/>
    </source>
</evidence>
<dbReference type="Gene3D" id="3.30.1150.10">
    <property type="match status" value="1"/>
</dbReference>
<keyword evidence="9" id="KW-0472">Membrane</keyword>
<keyword evidence="5" id="KW-0997">Cell inner membrane</keyword>
<evidence type="ECO:0000256" key="1">
    <source>
        <dbReference type="ARBA" id="ARBA00004383"/>
    </source>
</evidence>
<evidence type="ECO:0000256" key="3">
    <source>
        <dbReference type="ARBA" id="ARBA00022448"/>
    </source>
</evidence>
<evidence type="ECO:0000256" key="10">
    <source>
        <dbReference type="SAM" id="MobiDB-lite"/>
    </source>
</evidence>
<evidence type="ECO:0000256" key="9">
    <source>
        <dbReference type="ARBA" id="ARBA00023136"/>
    </source>
</evidence>
<keyword evidence="7" id="KW-0653">Protein transport</keyword>
<name>A0A9X2T453_9HYPH</name>
<dbReference type="SUPFAM" id="SSF74653">
    <property type="entry name" value="TolA/TonB C-terminal domain"/>
    <property type="match status" value="1"/>
</dbReference>
<dbReference type="InterPro" id="IPR051045">
    <property type="entry name" value="TonB-dependent_transducer"/>
</dbReference>
<comment type="caution">
    <text evidence="12">The sequence shown here is derived from an EMBL/GenBank/DDBJ whole genome shotgun (WGS) entry which is preliminary data.</text>
</comment>
<dbReference type="InterPro" id="IPR006260">
    <property type="entry name" value="TonB/TolA_C"/>
</dbReference>
<feature type="compositionally biased region" description="Basic and acidic residues" evidence="10">
    <location>
        <begin position="80"/>
        <end position="92"/>
    </location>
</feature>
<dbReference type="GO" id="GO:0055085">
    <property type="term" value="P:transmembrane transport"/>
    <property type="evidence" value="ECO:0007669"/>
    <property type="project" value="InterPro"/>
</dbReference>
<proteinExistence type="inferred from homology"/>
<feature type="compositionally biased region" description="Low complexity" evidence="10">
    <location>
        <begin position="169"/>
        <end position="178"/>
    </location>
</feature>
<keyword evidence="13" id="KW-1185">Reference proteome</keyword>
<feature type="compositionally biased region" description="Basic and acidic residues" evidence="10">
    <location>
        <begin position="143"/>
        <end position="155"/>
    </location>
</feature>
<feature type="region of interest" description="Disordered" evidence="10">
    <location>
        <begin position="63"/>
        <end position="199"/>
    </location>
</feature>
<dbReference type="AlphaFoldDB" id="A0A9X2T453"/>
<evidence type="ECO:0000313" key="12">
    <source>
        <dbReference type="EMBL" id="MCS0494124.1"/>
    </source>
</evidence>
<gene>
    <name evidence="12" type="ORF">NVS89_03370</name>
</gene>
<dbReference type="PANTHER" id="PTHR33446:SF13">
    <property type="entry name" value="TONB PROTEIN"/>
    <property type="match status" value="1"/>
</dbReference>
<dbReference type="PROSITE" id="PS52015">
    <property type="entry name" value="TONB_CTD"/>
    <property type="match status" value="1"/>
</dbReference>
<evidence type="ECO:0000256" key="7">
    <source>
        <dbReference type="ARBA" id="ARBA00022927"/>
    </source>
</evidence>
<feature type="compositionally biased region" description="Acidic residues" evidence="10">
    <location>
        <begin position="93"/>
        <end position="120"/>
    </location>
</feature>
<evidence type="ECO:0000256" key="4">
    <source>
        <dbReference type="ARBA" id="ARBA00022475"/>
    </source>
</evidence>
<evidence type="ECO:0000313" key="13">
    <source>
        <dbReference type="Proteomes" id="UP001151088"/>
    </source>
</evidence>
<feature type="domain" description="TonB C-terminal" evidence="11">
    <location>
        <begin position="198"/>
        <end position="289"/>
    </location>
</feature>
<evidence type="ECO:0000256" key="5">
    <source>
        <dbReference type="ARBA" id="ARBA00022519"/>
    </source>
</evidence>
<protein>
    <submittedName>
        <fullName evidence="12">TonB family protein</fullName>
    </submittedName>
</protein>
<reference evidence="12" key="1">
    <citation type="submission" date="2022-08" db="EMBL/GenBank/DDBJ databases">
        <authorList>
            <person name="Li F."/>
        </authorList>
    </citation>
    <scope>NUCLEOTIDE SEQUENCE</scope>
    <source>
        <strain evidence="12">MQZ15Z-1</strain>
    </source>
</reference>
<dbReference type="EMBL" id="JANTHZ010000001">
    <property type="protein sequence ID" value="MCS0494124.1"/>
    <property type="molecule type" value="Genomic_DNA"/>
</dbReference>
<dbReference type="Pfam" id="PF13103">
    <property type="entry name" value="TonB_2"/>
    <property type="match status" value="1"/>
</dbReference>
<dbReference type="PANTHER" id="PTHR33446">
    <property type="entry name" value="PROTEIN TONB-RELATED"/>
    <property type="match status" value="1"/>
</dbReference>
<keyword evidence="6" id="KW-0812">Transmembrane</keyword>
<dbReference type="NCBIfam" id="TIGR01352">
    <property type="entry name" value="tonB_Cterm"/>
    <property type="match status" value="1"/>
</dbReference>
<evidence type="ECO:0000256" key="6">
    <source>
        <dbReference type="ARBA" id="ARBA00022692"/>
    </source>
</evidence>
<dbReference type="RefSeq" id="WP_258731068.1">
    <property type="nucleotide sequence ID" value="NZ_JANTHZ010000001.1"/>
</dbReference>
<comment type="similarity">
    <text evidence="2">Belongs to the TonB family.</text>
</comment>
<dbReference type="InterPro" id="IPR037682">
    <property type="entry name" value="TonB_C"/>
</dbReference>
<keyword evidence="4" id="KW-1003">Cell membrane</keyword>